<evidence type="ECO:0000256" key="3">
    <source>
        <dbReference type="ARBA" id="ARBA00023125"/>
    </source>
</evidence>
<evidence type="ECO:0000256" key="2">
    <source>
        <dbReference type="ARBA" id="ARBA00023012"/>
    </source>
</evidence>
<evidence type="ECO:0000313" key="9">
    <source>
        <dbReference type="Proteomes" id="UP000638570"/>
    </source>
</evidence>
<proteinExistence type="predicted"/>
<dbReference type="Pfam" id="PF00072">
    <property type="entry name" value="Response_reg"/>
    <property type="match status" value="1"/>
</dbReference>
<evidence type="ECO:0000259" key="7">
    <source>
        <dbReference type="PROSITE" id="PS51755"/>
    </source>
</evidence>
<sequence>MEDDADQLDYLRLCLGADYLCSGYRDASAFIRSLAQSVPDVLLLDWNLPDISGIDLLRQLRRQGHQVLAMVITARNDETSLVSAFEAGANDFIAKPVRPGELKARVQALARRVVPPATSDHYRVGAYRVDLQARSLFINDEAIRLTNREFDLAVLLLQRIGELLHRDVLLRSVWGLDESIGTRTLDTHVSRLRKKLGLNGDFGFQLRSVYQLGYRLEQQG</sequence>
<dbReference type="SUPFAM" id="SSF46894">
    <property type="entry name" value="C-terminal effector domain of the bipartite response regulators"/>
    <property type="match status" value="1"/>
</dbReference>
<dbReference type="PROSITE" id="PS51755">
    <property type="entry name" value="OMPR_PHOB"/>
    <property type="match status" value="1"/>
</dbReference>
<name>A0ABS1QS94_9GAMM</name>
<dbReference type="PROSITE" id="PS50110">
    <property type="entry name" value="RESPONSE_REGULATORY"/>
    <property type="match status" value="1"/>
</dbReference>
<keyword evidence="2" id="KW-0902">Two-component regulatory system</keyword>
<reference evidence="9" key="1">
    <citation type="submission" date="2021-01" db="EMBL/GenBank/DDBJ databases">
        <title>Genome public.</title>
        <authorList>
            <person name="Liu C."/>
            <person name="Sun Q."/>
        </authorList>
    </citation>
    <scope>NUCLEOTIDE SEQUENCE [LARGE SCALE GENOMIC DNA]</scope>
    <source>
        <strain evidence="9">CGMCC 1.18722</strain>
    </source>
</reference>
<keyword evidence="9" id="KW-1185">Reference proteome</keyword>
<evidence type="ECO:0000256" key="1">
    <source>
        <dbReference type="ARBA" id="ARBA00022553"/>
    </source>
</evidence>
<evidence type="ECO:0000256" key="5">
    <source>
        <dbReference type="PROSITE-ProRule" id="PRU01091"/>
    </source>
</evidence>
<dbReference type="EMBL" id="JAERTZ010000015">
    <property type="protein sequence ID" value="MBL1376983.1"/>
    <property type="molecule type" value="Genomic_DNA"/>
</dbReference>
<dbReference type="CDD" id="cd00383">
    <property type="entry name" value="trans_reg_C"/>
    <property type="match status" value="1"/>
</dbReference>
<dbReference type="SUPFAM" id="SSF52172">
    <property type="entry name" value="CheY-like"/>
    <property type="match status" value="1"/>
</dbReference>
<dbReference type="Proteomes" id="UP000638570">
    <property type="component" value="Unassembled WGS sequence"/>
</dbReference>
<keyword evidence="3 5" id="KW-0238">DNA-binding</keyword>
<feature type="domain" description="OmpR/PhoB-type" evidence="7">
    <location>
        <begin position="119"/>
        <end position="218"/>
    </location>
</feature>
<dbReference type="CDD" id="cd17574">
    <property type="entry name" value="REC_OmpR"/>
    <property type="match status" value="1"/>
</dbReference>
<gene>
    <name evidence="8" type="ORF">JKV55_06495</name>
</gene>
<dbReference type="RefSeq" id="WP_202083406.1">
    <property type="nucleotide sequence ID" value="NZ_JAERTZ010000015.1"/>
</dbReference>
<dbReference type="SMART" id="SM00448">
    <property type="entry name" value="REC"/>
    <property type="match status" value="1"/>
</dbReference>
<dbReference type="InterPro" id="IPR036388">
    <property type="entry name" value="WH-like_DNA-bd_sf"/>
</dbReference>
<dbReference type="InterPro" id="IPR011006">
    <property type="entry name" value="CheY-like_superfamily"/>
</dbReference>
<dbReference type="InterPro" id="IPR039420">
    <property type="entry name" value="WalR-like"/>
</dbReference>
<comment type="caution">
    <text evidence="8">The sequence shown here is derived from an EMBL/GenBank/DDBJ whole genome shotgun (WGS) entry which is preliminary data.</text>
</comment>
<organism evidence="8 9">
    <name type="scientific">Zobellella iuensis</name>
    <dbReference type="NCBI Taxonomy" id="2803811"/>
    <lineage>
        <taxon>Bacteria</taxon>
        <taxon>Pseudomonadati</taxon>
        <taxon>Pseudomonadota</taxon>
        <taxon>Gammaproteobacteria</taxon>
        <taxon>Aeromonadales</taxon>
        <taxon>Aeromonadaceae</taxon>
        <taxon>Zobellella</taxon>
    </lineage>
</organism>
<dbReference type="InterPro" id="IPR016032">
    <property type="entry name" value="Sig_transdc_resp-reg_C-effctor"/>
</dbReference>
<dbReference type="InterPro" id="IPR001867">
    <property type="entry name" value="OmpR/PhoB-type_DNA-bd"/>
</dbReference>
<evidence type="ECO:0000313" key="8">
    <source>
        <dbReference type="EMBL" id="MBL1376983.1"/>
    </source>
</evidence>
<dbReference type="PANTHER" id="PTHR48111">
    <property type="entry name" value="REGULATOR OF RPOS"/>
    <property type="match status" value="1"/>
</dbReference>
<protein>
    <submittedName>
        <fullName evidence="8">Response regulator transcription factor</fullName>
    </submittedName>
</protein>
<feature type="DNA-binding region" description="OmpR/PhoB-type" evidence="5">
    <location>
        <begin position="119"/>
        <end position="218"/>
    </location>
</feature>
<dbReference type="Gene3D" id="1.10.10.10">
    <property type="entry name" value="Winged helix-like DNA-binding domain superfamily/Winged helix DNA-binding domain"/>
    <property type="match status" value="1"/>
</dbReference>
<feature type="modified residue" description="4-aspartylphosphate" evidence="4">
    <location>
        <position position="45"/>
    </location>
</feature>
<dbReference type="Gene3D" id="3.40.50.2300">
    <property type="match status" value="1"/>
</dbReference>
<dbReference type="SMART" id="SM00862">
    <property type="entry name" value="Trans_reg_C"/>
    <property type="match status" value="1"/>
</dbReference>
<evidence type="ECO:0000259" key="6">
    <source>
        <dbReference type="PROSITE" id="PS50110"/>
    </source>
</evidence>
<dbReference type="PANTHER" id="PTHR48111:SF40">
    <property type="entry name" value="PHOSPHATE REGULON TRANSCRIPTIONAL REGULATORY PROTEIN PHOB"/>
    <property type="match status" value="1"/>
</dbReference>
<accession>A0ABS1QS94</accession>
<keyword evidence="1 4" id="KW-0597">Phosphoprotein</keyword>
<dbReference type="InterPro" id="IPR001789">
    <property type="entry name" value="Sig_transdc_resp-reg_receiver"/>
</dbReference>
<feature type="domain" description="Response regulatory" evidence="6">
    <location>
        <begin position="1"/>
        <end position="110"/>
    </location>
</feature>
<evidence type="ECO:0000256" key="4">
    <source>
        <dbReference type="PROSITE-ProRule" id="PRU00169"/>
    </source>
</evidence>
<dbReference type="Pfam" id="PF00486">
    <property type="entry name" value="Trans_reg_C"/>
    <property type="match status" value="1"/>
</dbReference>